<keyword evidence="2" id="KW-0812">Transmembrane</keyword>
<feature type="non-terminal residue" evidence="4">
    <location>
        <position position="116"/>
    </location>
</feature>
<gene>
    <name evidence="4" type="ORF">CGOC_LOCUS7765</name>
</gene>
<sequence length="116" mass="12888">MCLEDDLALQTKMTRLLITLVTWICALLIVGCLYFLAVIVHDINSIYDDVIRDVQEFQDFANVAWNVIMDDVQHSHNVKRESKTKSKTSKRVLAVVAADEECPPGPKGPPGIPGPP</sequence>
<feature type="transmembrane region" description="Helical" evidence="2">
    <location>
        <begin position="16"/>
        <end position="37"/>
    </location>
</feature>
<dbReference type="Pfam" id="PF01484">
    <property type="entry name" value="Col_cuticle_N"/>
    <property type="match status" value="1"/>
</dbReference>
<evidence type="ECO:0000256" key="2">
    <source>
        <dbReference type="SAM" id="Phobius"/>
    </source>
</evidence>
<protein>
    <recommendedName>
        <fullName evidence="3">Nematode cuticle collagen N-terminal domain-containing protein</fullName>
    </recommendedName>
</protein>
<keyword evidence="2" id="KW-0472">Membrane</keyword>
<dbReference type="InterPro" id="IPR002486">
    <property type="entry name" value="Col_cuticle_N"/>
</dbReference>
<dbReference type="GO" id="GO:0042302">
    <property type="term" value="F:structural constituent of cuticle"/>
    <property type="evidence" value="ECO:0007669"/>
    <property type="project" value="InterPro"/>
</dbReference>
<dbReference type="Proteomes" id="UP000271889">
    <property type="component" value="Unassembled WGS sequence"/>
</dbReference>
<dbReference type="OrthoDB" id="5866948at2759"/>
<name>A0A3P6UNM0_CYLGO</name>
<accession>A0A3P6UNM0</accession>
<reference evidence="4 5" key="1">
    <citation type="submission" date="2018-11" db="EMBL/GenBank/DDBJ databases">
        <authorList>
            <consortium name="Pathogen Informatics"/>
        </authorList>
    </citation>
    <scope>NUCLEOTIDE SEQUENCE [LARGE SCALE GENOMIC DNA]</scope>
</reference>
<evidence type="ECO:0000259" key="3">
    <source>
        <dbReference type="SMART" id="SM01088"/>
    </source>
</evidence>
<dbReference type="EMBL" id="UYRV01027387">
    <property type="protein sequence ID" value="VDK80898.1"/>
    <property type="molecule type" value="Genomic_DNA"/>
</dbReference>
<dbReference type="SMART" id="SM01088">
    <property type="entry name" value="Col_cuticle_N"/>
    <property type="match status" value="1"/>
</dbReference>
<dbReference type="AlphaFoldDB" id="A0A3P6UNM0"/>
<proteinExistence type="predicted"/>
<feature type="domain" description="Nematode cuticle collagen N-terminal" evidence="3">
    <location>
        <begin position="16"/>
        <end position="68"/>
    </location>
</feature>
<evidence type="ECO:0000313" key="5">
    <source>
        <dbReference type="Proteomes" id="UP000271889"/>
    </source>
</evidence>
<keyword evidence="1" id="KW-0677">Repeat</keyword>
<keyword evidence="5" id="KW-1185">Reference proteome</keyword>
<organism evidence="4 5">
    <name type="scientific">Cylicostephanus goldi</name>
    <name type="common">Nematode worm</name>
    <dbReference type="NCBI Taxonomy" id="71465"/>
    <lineage>
        <taxon>Eukaryota</taxon>
        <taxon>Metazoa</taxon>
        <taxon>Ecdysozoa</taxon>
        <taxon>Nematoda</taxon>
        <taxon>Chromadorea</taxon>
        <taxon>Rhabditida</taxon>
        <taxon>Rhabditina</taxon>
        <taxon>Rhabditomorpha</taxon>
        <taxon>Strongyloidea</taxon>
        <taxon>Strongylidae</taxon>
        <taxon>Cylicostephanus</taxon>
    </lineage>
</organism>
<keyword evidence="2" id="KW-1133">Transmembrane helix</keyword>
<evidence type="ECO:0000313" key="4">
    <source>
        <dbReference type="EMBL" id="VDK80898.1"/>
    </source>
</evidence>
<evidence type="ECO:0000256" key="1">
    <source>
        <dbReference type="ARBA" id="ARBA00022737"/>
    </source>
</evidence>